<sequence length="49" mass="4889">MQQSVYVNGTLTAGAKNTAYSGTSANNALLASGQTLAADEPSGSRFLPG</sequence>
<proteinExistence type="predicted"/>
<accession>A0AAU6Q0L3</accession>
<protein>
    <submittedName>
        <fullName evidence="1">Uncharacterized protein</fullName>
    </submittedName>
</protein>
<organism evidence="1">
    <name type="scientific">Deinococcus sp. VB142</name>
    <dbReference type="NCBI Taxonomy" id="3112952"/>
    <lineage>
        <taxon>Bacteria</taxon>
        <taxon>Thermotogati</taxon>
        <taxon>Deinococcota</taxon>
        <taxon>Deinococci</taxon>
        <taxon>Deinococcales</taxon>
        <taxon>Deinococcaceae</taxon>
        <taxon>Deinococcus</taxon>
    </lineage>
</organism>
<dbReference type="EMBL" id="CP149782">
    <property type="protein sequence ID" value="WYF43743.1"/>
    <property type="molecule type" value="Genomic_DNA"/>
</dbReference>
<dbReference type="AlphaFoldDB" id="A0AAU6Q0L3"/>
<reference evidence="1" key="1">
    <citation type="submission" date="2024-03" db="EMBL/GenBank/DDBJ databases">
        <title>Deinococcus weizhi sp. nov., isolated from human skin.</title>
        <authorList>
            <person name="Wei Z."/>
            <person name="Tian F."/>
            <person name="Yang C."/>
            <person name="Xin L.T."/>
            <person name="Wen Z.J."/>
            <person name="Lan K.C."/>
            <person name="Yu L."/>
            <person name="Zhe W."/>
            <person name="Dan F.D."/>
            <person name="Jun W."/>
            <person name="Rui Z."/>
            <person name="Yong X.J."/>
            <person name="Ting Y."/>
            <person name="Wei X."/>
            <person name="Xu Z.G."/>
            <person name="Xin Z."/>
            <person name="Dong F.G."/>
            <person name="Ni X.M."/>
            <person name="Zheng M.G."/>
            <person name="Chun Y."/>
            <person name="Qian W.X."/>
        </authorList>
    </citation>
    <scope>NUCLEOTIDE SEQUENCE</scope>
    <source>
        <strain evidence="1">VB142</strain>
    </source>
</reference>
<evidence type="ECO:0000313" key="1">
    <source>
        <dbReference type="EMBL" id="WYF43743.1"/>
    </source>
</evidence>
<name>A0AAU6Q0L3_9DEIO</name>
<gene>
    <name evidence="1" type="ORF">WDJ50_09980</name>
</gene>
<dbReference type="RefSeq" id="WP_339094681.1">
    <property type="nucleotide sequence ID" value="NZ_CP149782.1"/>
</dbReference>